<protein>
    <recommendedName>
        <fullName evidence="1">F-box domain-containing protein</fullName>
    </recommendedName>
</protein>
<dbReference type="GeneID" id="71980020"/>
<organism evidence="2 3">
    <name type="scientific">Passalora fulva</name>
    <name type="common">Tomato leaf mold</name>
    <name type="synonym">Cladosporium fulvum</name>
    <dbReference type="NCBI Taxonomy" id="5499"/>
    <lineage>
        <taxon>Eukaryota</taxon>
        <taxon>Fungi</taxon>
        <taxon>Dikarya</taxon>
        <taxon>Ascomycota</taxon>
        <taxon>Pezizomycotina</taxon>
        <taxon>Dothideomycetes</taxon>
        <taxon>Dothideomycetidae</taxon>
        <taxon>Mycosphaerellales</taxon>
        <taxon>Mycosphaerellaceae</taxon>
        <taxon>Fulvia</taxon>
    </lineage>
</organism>
<name>A0A9Q8L5R1_PASFU</name>
<sequence>MDSLPIELLVEIADFCDHPSQKALRVVSKDFRHVATPFVFEQVYLAMLQEPLANFESIAGSNHLAKHVKKVTFFCDIMTDFDCIEKYAMSLELKPDFTTWLEHDIRLGGQGEWQEWKAVPGQTLSARDIESGWEVYTRLWREQRL</sequence>
<dbReference type="AlphaFoldDB" id="A0A9Q8L5R1"/>
<dbReference type="OrthoDB" id="3647985at2759"/>
<evidence type="ECO:0000313" key="2">
    <source>
        <dbReference type="EMBL" id="UJO11314.1"/>
    </source>
</evidence>
<dbReference type="Proteomes" id="UP000756132">
    <property type="component" value="Chromosome 1"/>
</dbReference>
<dbReference type="KEGG" id="ffu:CLAFUR5_00142"/>
<dbReference type="PROSITE" id="PS50181">
    <property type="entry name" value="FBOX"/>
    <property type="match status" value="1"/>
</dbReference>
<evidence type="ECO:0000313" key="3">
    <source>
        <dbReference type="Proteomes" id="UP000756132"/>
    </source>
</evidence>
<reference evidence="2" key="1">
    <citation type="submission" date="2021-12" db="EMBL/GenBank/DDBJ databases">
        <authorList>
            <person name="Zaccaron A."/>
            <person name="Stergiopoulos I."/>
        </authorList>
    </citation>
    <scope>NUCLEOTIDE SEQUENCE</scope>
    <source>
        <strain evidence="2">Race5_Kim</strain>
    </source>
</reference>
<gene>
    <name evidence="2" type="ORF">CLAFUR5_00142</name>
</gene>
<proteinExistence type="predicted"/>
<evidence type="ECO:0000259" key="1">
    <source>
        <dbReference type="PROSITE" id="PS50181"/>
    </source>
</evidence>
<dbReference type="InterPro" id="IPR036047">
    <property type="entry name" value="F-box-like_dom_sf"/>
</dbReference>
<dbReference type="InterPro" id="IPR001810">
    <property type="entry name" value="F-box_dom"/>
</dbReference>
<keyword evidence="3" id="KW-1185">Reference proteome</keyword>
<reference evidence="2" key="2">
    <citation type="journal article" date="2022" name="Microb. Genom.">
        <title>A chromosome-scale genome assembly of the tomato pathogen Cladosporium fulvum reveals a compartmentalized genome architecture and the presence of a dispensable chromosome.</title>
        <authorList>
            <person name="Zaccaron A.Z."/>
            <person name="Chen L.H."/>
            <person name="Samaras A."/>
            <person name="Stergiopoulos I."/>
        </authorList>
    </citation>
    <scope>NUCLEOTIDE SEQUENCE</scope>
    <source>
        <strain evidence="2">Race5_Kim</strain>
    </source>
</reference>
<feature type="domain" description="F-box" evidence="1">
    <location>
        <begin position="1"/>
        <end position="47"/>
    </location>
</feature>
<accession>A0A9Q8L5R1</accession>
<dbReference type="RefSeq" id="XP_047755680.1">
    <property type="nucleotide sequence ID" value="XM_047899290.1"/>
</dbReference>
<dbReference type="Pfam" id="PF00646">
    <property type="entry name" value="F-box"/>
    <property type="match status" value="1"/>
</dbReference>
<dbReference type="SUPFAM" id="SSF81383">
    <property type="entry name" value="F-box domain"/>
    <property type="match status" value="1"/>
</dbReference>
<dbReference type="EMBL" id="CP090163">
    <property type="protein sequence ID" value="UJO11314.1"/>
    <property type="molecule type" value="Genomic_DNA"/>
</dbReference>